<evidence type="ECO:0000313" key="4">
    <source>
        <dbReference type="EMBL" id="KAF6766634.1"/>
    </source>
</evidence>
<dbReference type="Proteomes" id="UP000521943">
    <property type="component" value="Unassembled WGS sequence"/>
</dbReference>
<dbReference type="PANTHER" id="PTHR12149">
    <property type="entry name" value="FRUCTOSAMINE 3 KINASE-RELATED PROTEIN"/>
    <property type="match status" value="1"/>
</dbReference>
<sequence>MRSNSHLSQQLKEQLDKIEPGEDYTVTLPKISSSSGRTYFVKEGTAGEKEQYAGEAEALKDMEEAAPGLAPHLYAFSTFDDGKPFWICEYKNIGPLNATAAKVLAKRLATELHQMKSTNGFGYPVPTHCGPTRFENGWYETWENCYSAMYGTLLSRLRETGKYDSLCSTGDKIVERVLPKLLGPLVIQPVLLHGDLWSGNAGVDENTGEPVIFDPAAFFGHNEADLAIARIFGGFPQSFFDTYFKHNPKSDPQHQFNLRAELYESFHYLNHAVIFGGGGYAMQAEKKMRGLIEAEGEGKMGPVEEKEKAPVFD</sequence>
<proteinExistence type="inferred from homology"/>
<dbReference type="GO" id="GO:0016301">
    <property type="term" value="F:kinase activity"/>
    <property type="evidence" value="ECO:0007669"/>
    <property type="project" value="UniProtKB-UniRule"/>
</dbReference>
<dbReference type="InterPro" id="IPR016477">
    <property type="entry name" value="Fructo-/Ketosamine-3-kinase"/>
</dbReference>
<dbReference type="PIRSF" id="PIRSF006221">
    <property type="entry name" value="Ketosamine-3-kinase"/>
    <property type="match status" value="1"/>
</dbReference>
<keyword evidence="3 4" id="KW-0418">Kinase</keyword>
<evidence type="ECO:0000256" key="1">
    <source>
        <dbReference type="ARBA" id="ARBA00011961"/>
    </source>
</evidence>
<dbReference type="Gene3D" id="3.90.1200.10">
    <property type="match status" value="1"/>
</dbReference>
<keyword evidence="3" id="KW-0808">Transferase</keyword>
<keyword evidence="5" id="KW-1185">Reference proteome</keyword>
<evidence type="ECO:0000256" key="3">
    <source>
        <dbReference type="PIRNR" id="PIRNR006221"/>
    </source>
</evidence>
<dbReference type="SUPFAM" id="SSF56112">
    <property type="entry name" value="Protein kinase-like (PK-like)"/>
    <property type="match status" value="1"/>
</dbReference>
<dbReference type="InterPro" id="IPR011009">
    <property type="entry name" value="Kinase-like_dom_sf"/>
</dbReference>
<comment type="caution">
    <text evidence="4">The sequence shown here is derived from an EMBL/GenBank/DDBJ whole genome shotgun (WGS) entry which is preliminary data.</text>
</comment>
<evidence type="ECO:0000256" key="2">
    <source>
        <dbReference type="ARBA" id="ARBA00048655"/>
    </source>
</evidence>
<comment type="similarity">
    <text evidence="3">Belongs to the fructosamine kinase family.</text>
</comment>
<reference evidence="4 5" key="1">
    <citation type="submission" date="2020-07" db="EMBL/GenBank/DDBJ databases">
        <title>Comparative genomics of pyrophilous fungi reveals a link between fire events and developmental genes.</title>
        <authorList>
            <consortium name="DOE Joint Genome Institute"/>
            <person name="Steindorff A.S."/>
            <person name="Carver A."/>
            <person name="Calhoun S."/>
            <person name="Stillman K."/>
            <person name="Liu H."/>
            <person name="Lipzen A."/>
            <person name="Pangilinan J."/>
            <person name="Labutti K."/>
            <person name="Bruns T.D."/>
            <person name="Grigoriev I.V."/>
        </authorList>
    </citation>
    <scope>NUCLEOTIDE SEQUENCE [LARGE SCALE GENOMIC DNA]</scope>
    <source>
        <strain evidence="4 5">CBS 144469</strain>
    </source>
</reference>
<dbReference type="Pfam" id="PF03881">
    <property type="entry name" value="Fructosamin_kin"/>
    <property type="match status" value="1"/>
</dbReference>
<dbReference type="AlphaFoldDB" id="A0A8H6IKX0"/>
<evidence type="ECO:0000313" key="5">
    <source>
        <dbReference type="Proteomes" id="UP000521943"/>
    </source>
</evidence>
<gene>
    <name evidence="4" type="ORF">DFP72DRAFT_867176</name>
</gene>
<dbReference type="PANTHER" id="PTHR12149:SF8">
    <property type="entry name" value="PROTEIN-RIBULOSAMINE 3-KINASE"/>
    <property type="match status" value="1"/>
</dbReference>
<dbReference type="EMBL" id="JACGCI010000001">
    <property type="protein sequence ID" value="KAF6766634.1"/>
    <property type="molecule type" value="Genomic_DNA"/>
</dbReference>
<accession>A0A8H6IKX0</accession>
<dbReference type="EC" id="2.7.1.172" evidence="1"/>
<dbReference type="GO" id="GO:0102193">
    <property type="term" value="F:protein-ribulosamine 3-kinase activity"/>
    <property type="evidence" value="ECO:0007669"/>
    <property type="project" value="UniProtKB-EC"/>
</dbReference>
<protein>
    <recommendedName>
        <fullName evidence="1">protein-ribulosamine 3-kinase</fullName>
        <ecNumber evidence="1">2.7.1.172</ecNumber>
    </recommendedName>
</protein>
<name>A0A8H6IKX0_9AGAR</name>
<dbReference type="OrthoDB" id="5772781at2759"/>
<organism evidence="4 5">
    <name type="scientific">Ephemerocybe angulata</name>
    <dbReference type="NCBI Taxonomy" id="980116"/>
    <lineage>
        <taxon>Eukaryota</taxon>
        <taxon>Fungi</taxon>
        <taxon>Dikarya</taxon>
        <taxon>Basidiomycota</taxon>
        <taxon>Agaricomycotina</taxon>
        <taxon>Agaricomycetes</taxon>
        <taxon>Agaricomycetidae</taxon>
        <taxon>Agaricales</taxon>
        <taxon>Agaricineae</taxon>
        <taxon>Psathyrellaceae</taxon>
        <taxon>Ephemerocybe</taxon>
    </lineage>
</organism>
<comment type="catalytic activity">
    <reaction evidence="2">
        <text>N(6)-D-ribulosyl-L-lysyl-[protein] + ATP = N(6)-(3-O-phospho-D-ribulosyl)-L-lysyl-[protein] + ADP + H(+)</text>
        <dbReference type="Rhea" id="RHEA:48432"/>
        <dbReference type="Rhea" id="RHEA-COMP:12103"/>
        <dbReference type="Rhea" id="RHEA-COMP:12104"/>
        <dbReference type="ChEBI" id="CHEBI:15378"/>
        <dbReference type="ChEBI" id="CHEBI:30616"/>
        <dbReference type="ChEBI" id="CHEBI:90418"/>
        <dbReference type="ChEBI" id="CHEBI:90420"/>
        <dbReference type="ChEBI" id="CHEBI:456216"/>
        <dbReference type="EC" id="2.7.1.172"/>
    </reaction>
    <physiologicalReaction direction="left-to-right" evidence="2">
        <dbReference type="Rhea" id="RHEA:48433"/>
    </physiologicalReaction>
</comment>